<keyword evidence="2" id="KW-1185">Reference proteome</keyword>
<name>M0JFV2_9EURY</name>
<organism evidence="1 2">
    <name type="scientific">Haloferax denitrificans ATCC 35960</name>
    <dbReference type="NCBI Taxonomy" id="662478"/>
    <lineage>
        <taxon>Archaea</taxon>
        <taxon>Methanobacteriati</taxon>
        <taxon>Methanobacteriota</taxon>
        <taxon>Stenosarchaea group</taxon>
        <taxon>Halobacteria</taxon>
        <taxon>Halobacteriales</taxon>
        <taxon>Haloferacaceae</taxon>
        <taxon>Haloferax</taxon>
    </lineage>
</organism>
<dbReference type="EMBL" id="AOLP01000002">
    <property type="protein sequence ID" value="EMA07987.1"/>
    <property type="molecule type" value="Genomic_DNA"/>
</dbReference>
<reference evidence="1 2" key="1">
    <citation type="journal article" date="2014" name="PLoS Genet.">
        <title>Phylogenetically driven sequencing of extremely halophilic archaea reveals strategies for static and dynamic osmo-response.</title>
        <authorList>
            <person name="Becker E.A."/>
            <person name="Seitzer P.M."/>
            <person name="Tritt A."/>
            <person name="Larsen D."/>
            <person name="Krusor M."/>
            <person name="Yao A.I."/>
            <person name="Wu D."/>
            <person name="Madern D."/>
            <person name="Eisen J.A."/>
            <person name="Darling A.E."/>
            <person name="Facciotti M.T."/>
        </authorList>
    </citation>
    <scope>NUCLEOTIDE SEQUENCE [LARGE SCALE GENOMIC DNA]</scope>
    <source>
        <strain evidence="1 2">ATCC 35960</strain>
    </source>
</reference>
<dbReference type="Proteomes" id="UP000011553">
    <property type="component" value="Unassembled WGS sequence"/>
</dbReference>
<comment type="caution">
    <text evidence="1">The sequence shown here is derived from an EMBL/GenBank/DDBJ whole genome shotgun (WGS) entry which is preliminary data.</text>
</comment>
<evidence type="ECO:0000313" key="2">
    <source>
        <dbReference type="Proteomes" id="UP000011553"/>
    </source>
</evidence>
<sequence length="74" mass="8117">MLKFTIISSVLQYSQINRNMAIQQILTDQDFAVNPVGRDSRTGVVSSSFDELCIYESLRCTASENGAELVSVVG</sequence>
<evidence type="ECO:0000313" key="1">
    <source>
        <dbReference type="EMBL" id="EMA07987.1"/>
    </source>
</evidence>
<gene>
    <name evidence="1" type="ORF">C438_02662</name>
</gene>
<protein>
    <submittedName>
        <fullName evidence="1">Uncharacterized protein</fullName>
    </submittedName>
</protein>
<accession>M0JFV2</accession>
<dbReference type="AlphaFoldDB" id="M0JFV2"/>
<proteinExistence type="predicted"/>